<dbReference type="Pfam" id="PF00440">
    <property type="entry name" value="TetR_N"/>
    <property type="match status" value="1"/>
</dbReference>
<dbReference type="InterPro" id="IPR001647">
    <property type="entry name" value="HTH_TetR"/>
</dbReference>
<dbReference type="GO" id="GO:0003700">
    <property type="term" value="F:DNA-binding transcription factor activity"/>
    <property type="evidence" value="ECO:0007669"/>
    <property type="project" value="TreeGrafter"/>
</dbReference>
<evidence type="ECO:0000313" key="7">
    <source>
        <dbReference type="EMBL" id="SCX31434.1"/>
    </source>
</evidence>
<accession>A0A1G4WX12</accession>
<reference evidence="6 9" key="3">
    <citation type="submission" date="2020-07" db="EMBL/GenBank/DDBJ databases">
        <title>Draft genome sequence of four isobutane-metabolizing strains capable of cometabolically degrading diverse ether contaminants.</title>
        <authorList>
            <person name="Chen W."/>
            <person name="Faulkner N."/>
            <person name="Smith C."/>
            <person name="Hyman M."/>
        </authorList>
    </citation>
    <scope>NUCLEOTIDE SEQUENCE [LARGE SCALE GENOMIC DNA]</scope>
    <source>
        <strain evidence="6 9">2A</strain>
    </source>
</reference>
<organism evidence="7 8">
    <name type="scientific">Mycolicibacterium fluoranthenivorans</name>
    <dbReference type="NCBI Taxonomy" id="258505"/>
    <lineage>
        <taxon>Bacteria</taxon>
        <taxon>Bacillati</taxon>
        <taxon>Actinomycetota</taxon>
        <taxon>Actinomycetes</taxon>
        <taxon>Mycobacteriales</taxon>
        <taxon>Mycobacteriaceae</taxon>
        <taxon>Mycolicibacterium</taxon>
    </lineage>
</organism>
<dbReference type="SUPFAM" id="SSF46689">
    <property type="entry name" value="Homeodomain-like"/>
    <property type="match status" value="1"/>
</dbReference>
<dbReference type="PANTHER" id="PTHR30055">
    <property type="entry name" value="HTH-TYPE TRANSCRIPTIONAL REGULATOR RUTR"/>
    <property type="match status" value="1"/>
</dbReference>
<evidence type="ECO:0000259" key="5">
    <source>
        <dbReference type="PROSITE" id="PS50977"/>
    </source>
</evidence>
<dbReference type="GO" id="GO:0000976">
    <property type="term" value="F:transcription cis-regulatory region binding"/>
    <property type="evidence" value="ECO:0007669"/>
    <property type="project" value="TreeGrafter"/>
</dbReference>
<dbReference type="PANTHER" id="PTHR30055:SF234">
    <property type="entry name" value="HTH-TYPE TRANSCRIPTIONAL REGULATOR BETI"/>
    <property type="match status" value="1"/>
</dbReference>
<protein>
    <submittedName>
        <fullName evidence="6">TetR/AcrR family transcriptional regulator</fullName>
    </submittedName>
    <submittedName>
        <fullName evidence="7">Transcriptional regulator, TetR family</fullName>
    </submittedName>
</protein>
<gene>
    <name evidence="6" type="ORF">HZU40_11570</name>
    <name evidence="7" type="ORF">SAMN02799620_05342</name>
</gene>
<keyword evidence="3" id="KW-0804">Transcription</keyword>
<dbReference type="Gene3D" id="1.10.357.10">
    <property type="entry name" value="Tetracycline Repressor, domain 2"/>
    <property type="match status" value="1"/>
</dbReference>
<name>A0A1G4WX12_9MYCO</name>
<keyword evidence="2 4" id="KW-0238">DNA-binding</keyword>
<proteinExistence type="predicted"/>
<evidence type="ECO:0000256" key="4">
    <source>
        <dbReference type="PROSITE-ProRule" id="PRU00335"/>
    </source>
</evidence>
<dbReference type="AlphaFoldDB" id="A0A1G4WX12"/>
<feature type="domain" description="HTH tetR-type" evidence="5">
    <location>
        <begin position="19"/>
        <end position="79"/>
    </location>
</feature>
<dbReference type="EMBL" id="FMUB01000013">
    <property type="protein sequence ID" value="SCX31434.1"/>
    <property type="molecule type" value="Genomic_DNA"/>
</dbReference>
<evidence type="ECO:0000256" key="2">
    <source>
        <dbReference type="ARBA" id="ARBA00023125"/>
    </source>
</evidence>
<dbReference type="Proteomes" id="UP000199707">
    <property type="component" value="Unassembled WGS sequence"/>
</dbReference>
<reference evidence="8" key="2">
    <citation type="submission" date="2016-10" db="EMBL/GenBank/DDBJ databases">
        <authorList>
            <person name="Varghese N."/>
            <person name="Submissions S."/>
        </authorList>
    </citation>
    <scope>NUCLEOTIDE SEQUENCE [LARGE SCALE GENOMIC DNA]</scope>
    <source>
        <strain evidence="8">UNC267MFSha1.1M11</strain>
    </source>
</reference>
<feature type="DNA-binding region" description="H-T-H motif" evidence="4">
    <location>
        <begin position="42"/>
        <end position="61"/>
    </location>
</feature>
<reference evidence="7" key="1">
    <citation type="submission" date="2016-10" db="EMBL/GenBank/DDBJ databases">
        <authorList>
            <person name="de Groot N.N."/>
        </authorList>
    </citation>
    <scope>NUCLEOTIDE SEQUENCE [LARGE SCALE GENOMIC DNA]</scope>
    <source>
        <strain evidence="7">UNC267MFSha1.1M11</strain>
    </source>
</reference>
<evidence type="ECO:0000313" key="6">
    <source>
        <dbReference type="EMBL" id="QNJ94825.1"/>
    </source>
</evidence>
<dbReference type="Proteomes" id="UP000515498">
    <property type="component" value="Chromosome"/>
</dbReference>
<dbReference type="RefSeq" id="WP_090363292.1">
    <property type="nucleotide sequence ID" value="NZ_CP059894.1"/>
</dbReference>
<evidence type="ECO:0000313" key="8">
    <source>
        <dbReference type="Proteomes" id="UP000199707"/>
    </source>
</evidence>
<evidence type="ECO:0000256" key="3">
    <source>
        <dbReference type="ARBA" id="ARBA00023163"/>
    </source>
</evidence>
<dbReference type="STRING" id="1502745.SAMN02799620_05342"/>
<dbReference type="InterPro" id="IPR050109">
    <property type="entry name" value="HTH-type_TetR-like_transc_reg"/>
</dbReference>
<dbReference type="KEGG" id="mflu:HZU40_11570"/>
<keyword evidence="1" id="KW-0805">Transcription regulation</keyword>
<evidence type="ECO:0000313" key="9">
    <source>
        <dbReference type="Proteomes" id="UP000515498"/>
    </source>
</evidence>
<dbReference type="PRINTS" id="PR00455">
    <property type="entry name" value="HTHTETR"/>
</dbReference>
<evidence type="ECO:0000256" key="1">
    <source>
        <dbReference type="ARBA" id="ARBA00023015"/>
    </source>
</evidence>
<sequence length="216" mass="24113">MKSAHQRGADGELGVVVHSAPRMRVLDAALKLFAEDGVSGTSLQMIASSVGRTKAAIYHQFRTKEDIVIAVTERELSRLIPALERAEMLEDAPQARDELLVEVISMAVRDRRLVRTLQFDPVVVRLLAQHPPFQRFMDRLYRVLLPDTGDDVLIEAAMLSGAISSGVMHPLVADVDDDTLRTRIIDVSRRLLGIDNLRRPGRKSTAKHKNQRNHGL</sequence>
<dbReference type="EMBL" id="CP059894">
    <property type="protein sequence ID" value="QNJ94825.1"/>
    <property type="molecule type" value="Genomic_DNA"/>
</dbReference>
<dbReference type="InterPro" id="IPR009057">
    <property type="entry name" value="Homeodomain-like_sf"/>
</dbReference>
<dbReference type="PROSITE" id="PS50977">
    <property type="entry name" value="HTH_TETR_2"/>
    <property type="match status" value="1"/>
</dbReference>